<keyword evidence="3" id="KW-1185">Reference proteome</keyword>
<protein>
    <recommendedName>
        <fullName evidence="1">B-block binding subunit of TFIIIC domain-containing protein</fullName>
    </recommendedName>
</protein>
<gene>
    <name evidence="2" type="ORF">MNV_1040010</name>
</gene>
<organism evidence="2 3">
    <name type="scientific">Candidatus Methanoperedens nitratireducens</name>
    <dbReference type="NCBI Taxonomy" id="1392998"/>
    <lineage>
        <taxon>Archaea</taxon>
        <taxon>Methanobacteriati</taxon>
        <taxon>Methanobacteriota</taxon>
        <taxon>Stenosarchaea group</taxon>
        <taxon>Methanomicrobia</taxon>
        <taxon>Methanosarcinales</taxon>
        <taxon>ANME-2 cluster</taxon>
        <taxon>Candidatus Methanoperedentaceae</taxon>
        <taxon>Candidatus Methanoperedens</taxon>
    </lineage>
</organism>
<dbReference type="SUPFAM" id="SSF46785">
    <property type="entry name" value="Winged helix' DNA-binding domain"/>
    <property type="match status" value="1"/>
</dbReference>
<dbReference type="Pfam" id="PF04182">
    <property type="entry name" value="B-block_TFIIIC"/>
    <property type="match status" value="1"/>
</dbReference>
<name>A0A284VIE4_9EURY</name>
<dbReference type="InterPro" id="IPR036390">
    <property type="entry name" value="WH_DNA-bd_sf"/>
</dbReference>
<sequence>MEAEDKILKLIKSRKNGILQNELWKKAEIDRRKCSRIIDKFEKEGVITRQQETDKGSRTYRITYVEKKEEPVKDFNLLLVGDMFSPCTGCTLECVPQYCVPLSVWILGLVNEK</sequence>
<evidence type="ECO:0000259" key="1">
    <source>
        <dbReference type="Pfam" id="PF04182"/>
    </source>
</evidence>
<proteinExistence type="predicted"/>
<dbReference type="OrthoDB" id="31046at2157"/>
<feature type="domain" description="B-block binding subunit of TFIIIC" evidence="1">
    <location>
        <begin position="12"/>
        <end position="64"/>
    </location>
</feature>
<dbReference type="Proteomes" id="UP000218615">
    <property type="component" value="Unassembled WGS sequence"/>
</dbReference>
<evidence type="ECO:0000313" key="3">
    <source>
        <dbReference type="Proteomes" id="UP000218615"/>
    </source>
</evidence>
<dbReference type="EMBL" id="FZMP01000007">
    <property type="protein sequence ID" value="SNQ59030.1"/>
    <property type="molecule type" value="Genomic_DNA"/>
</dbReference>
<dbReference type="InterPro" id="IPR007309">
    <property type="entry name" value="TFIIIC_Bblock-bd"/>
</dbReference>
<dbReference type="InterPro" id="IPR036388">
    <property type="entry name" value="WH-like_DNA-bd_sf"/>
</dbReference>
<reference evidence="3" key="1">
    <citation type="submission" date="2017-06" db="EMBL/GenBank/DDBJ databases">
        <authorList>
            <person name="Cremers G."/>
        </authorList>
    </citation>
    <scope>NUCLEOTIDE SEQUENCE [LARGE SCALE GENOMIC DNA]</scope>
</reference>
<dbReference type="Gene3D" id="1.10.10.10">
    <property type="entry name" value="Winged helix-like DNA-binding domain superfamily/Winged helix DNA-binding domain"/>
    <property type="match status" value="1"/>
</dbReference>
<dbReference type="RefSeq" id="WP_096203433.1">
    <property type="nucleotide sequence ID" value="NZ_FZMP01000007.1"/>
</dbReference>
<evidence type="ECO:0000313" key="2">
    <source>
        <dbReference type="EMBL" id="SNQ59030.1"/>
    </source>
</evidence>
<dbReference type="AlphaFoldDB" id="A0A284VIE4"/>
<accession>A0A284VIE4</accession>